<protein>
    <submittedName>
        <fullName evidence="1">Uncharacterized protein</fullName>
    </submittedName>
</protein>
<reference evidence="1" key="1">
    <citation type="submission" date="2014-12" db="EMBL/GenBank/DDBJ databases">
        <title>Insight into the proteome of Arion vulgaris.</title>
        <authorList>
            <person name="Aradska J."/>
            <person name="Bulat T."/>
            <person name="Smidak R."/>
            <person name="Sarate P."/>
            <person name="Gangsoo J."/>
            <person name="Sialana F."/>
            <person name="Bilban M."/>
            <person name="Lubec G."/>
        </authorList>
    </citation>
    <scope>NUCLEOTIDE SEQUENCE</scope>
    <source>
        <tissue evidence="1">Skin</tissue>
    </source>
</reference>
<evidence type="ECO:0000313" key="1">
    <source>
        <dbReference type="EMBL" id="CEK59225.1"/>
    </source>
</evidence>
<gene>
    <name evidence="1" type="primary">ORF35571</name>
</gene>
<dbReference type="EMBL" id="HACG01012360">
    <property type="protein sequence ID" value="CEK59225.1"/>
    <property type="molecule type" value="Transcribed_RNA"/>
</dbReference>
<accession>A0A0B6YUQ3</accession>
<sequence>MCTFKDLSENDHRVANTIFSKCEEIIARRLQVNKNRSQGHSFGTFLIDPHISKHAAKRQDRYICKFLDTTLFMGTSHRRHTQIVYQYCLE</sequence>
<name>A0A0B6YUQ3_9EUPU</name>
<dbReference type="AlphaFoldDB" id="A0A0B6YUQ3"/>
<proteinExistence type="predicted"/>
<organism evidence="1">
    <name type="scientific">Arion vulgaris</name>
    <dbReference type="NCBI Taxonomy" id="1028688"/>
    <lineage>
        <taxon>Eukaryota</taxon>
        <taxon>Metazoa</taxon>
        <taxon>Spiralia</taxon>
        <taxon>Lophotrochozoa</taxon>
        <taxon>Mollusca</taxon>
        <taxon>Gastropoda</taxon>
        <taxon>Heterobranchia</taxon>
        <taxon>Euthyneura</taxon>
        <taxon>Panpulmonata</taxon>
        <taxon>Eupulmonata</taxon>
        <taxon>Stylommatophora</taxon>
        <taxon>Helicina</taxon>
        <taxon>Arionoidea</taxon>
        <taxon>Arionidae</taxon>
        <taxon>Arion</taxon>
    </lineage>
</organism>